<dbReference type="InterPro" id="IPR036188">
    <property type="entry name" value="FAD/NAD-bd_sf"/>
</dbReference>
<dbReference type="AlphaFoldDB" id="A0A327ME51"/>
<feature type="binding site" evidence="5">
    <location>
        <position position="97"/>
    </location>
    <ligand>
        <name>FAD</name>
        <dbReference type="ChEBI" id="CHEBI:57692"/>
    </ligand>
</feature>
<dbReference type="GO" id="GO:0050660">
    <property type="term" value="F:flavin adenine dinucleotide binding"/>
    <property type="evidence" value="ECO:0007669"/>
    <property type="project" value="InterPro"/>
</dbReference>
<dbReference type="PIRSF" id="PIRSF000137">
    <property type="entry name" value="Alcohol_oxidase"/>
    <property type="match status" value="1"/>
</dbReference>
<evidence type="ECO:0000259" key="7">
    <source>
        <dbReference type="PROSITE" id="PS00623"/>
    </source>
</evidence>
<comment type="cofactor">
    <cofactor evidence="1 5">
        <name>FAD</name>
        <dbReference type="ChEBI" id="CHEBI:57692"/>
    </cofactor>
</comment>
<evidence type="ECO:0000256" key="6">
    <source>
        <dbReference type="RuleBase" id="RU003968"/>
    </source>
</evidence>
<evidence type="ECO:0000313" key="9">
    <source>
        <dbReference type="EMBL" id="RAI60845.1"/>
    </source>
</evidence>
<keyword evidence="4 5" id="KW-0274">FAD</keyword>
<dbReference type="PANTHER" id="PTHR11552">
    <property type="entry name" value="GLUCOSE-METHANOL-CHOLINE GMC OXIDOREDUCTASE"/>
    <property type="match status" value="1"/>
</dbReference>
<feature type="binding site" evidence="5">
    <location>
        <begin position="105"/>
        <end position="108"/>
    </location>
    <ligand>
        <name>FAD</name>
        <dbReference type="ChEBI" id="CHEBI:57692"/>
    </ligand>
</feature>
<evidence type="ECO:0000256" key="1">
    <source>
        <dbReference type="ARBA" id="ARBA00001974"/>
    </source>
</evidence>
<evidence type="ECO:0000256" key="4">
    <source>
        <dbReference type="ARBA" id="ARBA00022827"/>
    </source>
</evidence>
<dbReference type="GO" id="GO:0016614">
    <property type="term" value="F:oxidoreductase activity, acting on CH-OH group of donors"/>
    <property type="evidence" value="ECO:0007669"/>
    <property type="project" value="InterPro"/>
</dbReference>
<protein>
    <submittedName>
        <fullName evidence="9">Choline dehydrogenase</fullName>
    </submittedName>
</protein>
<dbReference type="PANTHER" id="PTHR11552:SF147">
    <property type="entry name" value="CHOLINE DEHYDROGENASE, MITOCHONDRIAL"/>
    <property type="match status" value="1"/>
</dbReference>
<dbReference type="Gene3D" id="3.30.560.10">
    <property type="entry name" value="Glucose Oxidase, domain 3"/>
    <property type="match status" value="1"/>
</dbReference>
<dbReference type="Pfam" id="PF05199">
    <property type="entry name" value="GMC_oxred_C"/>
    <property type="match status" value="1"/>
</dbReference>
<keyword evidence="10" id="KW-1185">Reference proteome</keyword>
<gene>
    <name evidence="9" type="ORF">DOO78_01570</name>
</gene>
<organism evidence="9 10">
    <name type="scientific">Roseicella frigidaeris</name>
    <dbReference type="NCBI Taxonomy" id="2230885"/>
    <lineage>
        <taxon>Bacteria</taxon>
        <taxon>Pseudomonadati</taxon>
        <taxon>Pseudomonadota</taxon>
        <taxon>Alphaproteobacteria</taxon>
        <taxon>Acetobacterales</taxon>
        <taxon>Roseomonadaceae</taxon>
        <taxon>Roseicella</taxon>
    </lineage>
</organism>
<dbReference type="PROSITE" id="PS00624">
    <property type="entry name" value="GMC_OXRED_2"/>
    <property type="match status" value="1"/>
</dbReference>
<evidence type="ECO:0000256" key="5">
    <source>
        <dbReference type="PIRSR" id="PIRSR000137-2"/>
    </source>
</evidence>
<dbReference type="EMBL" id="QLIX01000001">
    <property type="protein sequence ID" value="RAI60845.1"/>
    <property type="molecule type" value="Genomic_DNA"/>
</dbReference>
<keyword evidence="3 6" id="KW-0285">Flavoprotein</keyword>
<dbReference type="InterPro" id="IPR012132">
    <property type="entry name" value="GMC_OxRdtase"/>
</dbReference>
<dbReference type="Pfam" id="PF00732">
    <property type="entry name" value="GMC_oxred_N"/>
    <property type="match status" value="1"/>
</dbReference>
<dbReference type="PROSITE" id="PS00623">
    <property type="entry name" value="GMC_OXRED_1"/>
    <property type="match status" value="1"/>
</dbReference>
<dbReference type="SUPFAM" id="SSF54373">
    <property type="entry name" value="FAD-linked reductases, C-terminal domain"/>
    <property type="match status" value="1"/>
</dbReference>
<evidence type="ECO:0000313" key="10">
    <source>
        <dbReference type="Proteomes" id="UP000249065"/>
    </source>
</evidence>
<accession>A0A327ME51</accession>
<evidence type="ECO:0000259" key="8">
    <source>
        <dbReference type="PROSITE" id="PS00624"/>
    </source>
</evidence>
<proteinExistence type="inferred from homology"/>
<evidence type="ECO:0000256" key="3">
    <source>
        <dbReference type="ARBA" id="ARBA00022630"/>
    </source>
</evidence>
<dbReference type="OrthoDB" id="9785276at2"/>
<reference evidence="10" key="1">
    <citation type="submission" date="2018-06" db="EMBL/GenBank/DDBJ databases">
        <authorList>
            <person name="Khan S.A."/>
        </authorList>
    </citation>
    <scope>NUCLEOTIDE SEQUENCE [LARGE SCALE GENOMIC DNA]</scope>
    <source>
        <strain evidence="10">DB-1506</strain>
    </source>
</reference>
<sequence>MPEGALQRDPVATVHSTDVLVLGAGSAGCVIATRLSEDPATQVALIEAGPTAWNDPWIRIPAGFARLYSSGRYDWRFHTEPEPGLDGRSIHWPRGKVVGGSGAVNGLVFLRGSPRDYDRWAQSGARGWGYDDVLPFFRRMETWTGEASEERGTDGPIHAAEARHTSPGAEAFIAAARAMGHQRVKDFNGAWHEGVGPMQMNVRGGFRSHSGDMFLRPARRRPNLRIMPERTIQRLLFEGRRCIGALVRGPAGLERWEARRQVVLCGGAIGTPQILMLSGIGDGAQLQEMGIETLVHAPGVGQNLQDHFLQRMRYRVKPCRTVNEYWHGPLGKLRMAARYAFDRRGPMAIGAAEANLFARVLPGAEEPDMQYLFVNFTVTTYDQGPDPWPGFMFSACQCRPDSRGSIALRSPDPADKPVIRANYLEAPHDQHLMVEGVKYARRIAAQAPLAALIEEELTPGAGVQSDEAILAHIRRDGGTVYHPCGTARMGEDALAPVDSHLRLKGVEGLMVADASVMPLVPSSNIQPAALMIGERAAAFLRAAGR</sequence>
<dbReference type="Proteomes" id="UP000249065">
    <property type="component" value="Unassembled WGS sequence"/>
</dbReference>
<evidence type="ECO:0000256" key="2">
    <source>
        <dbReference type="ARBA" id="ARBA00010790"/>
    </source>
</evidence>
<dbReference type="InterPro" id="IPR000172">
    <property type="entry name" value="GMC_OxRdtase_N"/>
</dbReference>
<dbReference type="InterPro" id="IPR007867">
    <property type="entry name" value="GMC_OxRtase_C"/>
</dbReference>
<dbReference type="RefSeq" id="WP_111467957.1">
    <property type="nucleotide sequence ID" value="NZ_QLIX01000001.1"/>
</dbReference>
<comment type="similarity">
    <text evidence="2 6">Belongs to the GMC oxidoreductase family.</text>
</comment>
<dbReference type="Gene3D" id="3.50.50.60">
    <property type="entry name" value="FAD/NAD(P)-binding domain"/>
    <property type="match status" value="1"/>
</dbReference>
<comment type="caution">
    <text evidence="9">The sequence shown here is derived from an EMBL/GenBank/DDBJ whole genome shotgun (WGS) entry which is preliminary data.</text>
</comment>
<feature type="domain" description="Glucose-methanol-choline oxidoreductase N-terminal" evidence="8">
    <location>
        <begin position="267"/>
        <end position="281"/>
    </location>
</feature>
<dbReference type="SUPFAM" id="SSF51905">
    <property type="entry name" value="FAD/NAD(P)-binding domain"/>
    <property type="match status" value="1"/>
</dbReference>
<feature type="domain" description="Glucose-methanol-choline oxidoreductase N-terminal" evidence="7">
    <location>
        <begin position="95"/>
        <end position="118"/>
    </location>
</feature>
<name>A0A327ME51_9PROT</name>